<feature type="transmembrane region" description="Helical" evidence="7">
    <location>
        <begin position="161"/>
        <end position="180"/>
    </location>
</feature>
<feature type="transmembrane region" description="Helical" evidence="7">
    <location>
        <begin position="220"/>
        <end position="238"/>
    </location>
</feature>
<feature type="domain" description="Acyltransferase 3" evidence="8">
    <location>
        <begin position="9"/>
        <end position="332"/>
    </location>
</feature>
<keyword evidence="6 7" id="KW-0472">Membrane</keyword>
<organism evidence="9 10">
    <name type="scientific">Vibrio superstes NBRC 103154</name>
    <dbReference type="NCBI Taxonomy" id="1219062"/>
    <lineage>
        <taxon>Bacteria</taxon>
        <taxon>Pseudomonadati</taxon>
        <taxon>Pseudomonadota</taxon>
        <taxon>Gammaproteobacteria</taxon>
        <taxon>Vibrionales</taxon>
        <taxon>Vibrionaceae</taxon>
        <taxon>Vibrio</taxon>
    </lineage>
</organism>
<dbReference type="InterPro" id="IPR002656">
    <property type="entry name" value="Acyl_transf_3_dom"/>
</dbReference>
<evidence type="ECO:0000256" key="1">
    <source>
        <dbReference type="ARBA" id="ARBA00004651"/>
    </source>
</evidence>
<keyword evidence="10" id="KW-1185">Reference proteome</keyword>
<dbReference type="GO" id="GO:0016413">
    <property type="term" value="F:O-acetyltransferase activity"/>
    <property type="evidence" value="ECO:0007669"/>
    <property type="project" value="TreeGrafter"/>
</dbReference>
<dbReference type="GO" id="GO:0005886">
    <property type="term" value="C:plasma membrane"/>
    <property type="evidence" value="ECO:0007669"/>
    <property type="project" value="UniProtKB-SubCell"/>
</dbReference>
<evidence type="ECO:0000256" key="4">
    <source>
        <dbReference type="ARBA" id="ARBA00022692"/>
    </source>
</evidence>
<dbReference type="OrthoDB" id="1072135at2"/>
<evidence type="ECO:0000256" key="7">
    <source>
        <dbReference type="SAM" id="Phobius"/>
    </source>
</evidence>
<dbReference type="GO" id="GO:0009246">
    <property type="term" value="P:enterobacterial common antigen biosynthetic process"/>
    <property type="evidence" value="ECO:0007669"/>
    <property type="project" value="TreeGrafter"/>
</dbReference>
<keyword evidence="3" id="KW-1003">Cell membrane</keyword>
<keyword evidence="4 7" id="KW-0812">Transmembrane</keyword>
<protein>
    <submittedName>
        <fullName evidence="9">Fucose 4-O-acetylase</fullName>
    </submittedName>
</protein>
<feature type="transmembrane region" description="Helical" evidence="7">
    <location>
        <begin position="77"/>
        <end position="98"/>
    </location>
</feature>
<sequence length="342" mass="39193">MSTQNQRIPSLELGRIIAILAVITIHCQLFVTYPLYNDTAWFGNFINQLCRFAVPYFFLLTGYVLQPKLSLNPIPTAFTYIKPLTIVWLVWSVIYLAAPFNLMTVATDGYLAERQMYWDFLAQTPFNSILEGGLVHLWYLPALIISIAIIALAIRLKLSRLLLPLGLVLFIYGVLAGSYFDATDIASPFYTRNGPFFSLLMIMLGFEIRRSELRIGSNLAILLTVLGLVIHFFEAFYLLSFDVDFRVHDYLFGTPIWALGFFFWLLANPNLGSHKWVQPLANLTLGVYVSHLLFVIYLINFAGFFELGTWQKDLLVWLGSSILSFTFTYLVMKTPLRKLLFR</sequence>
<dbReference type="PANTHER" id="PTHR40074">
    <property type="entry name" value="O-ACETYLTRANSFERASE WECH"/>
    <property type="match status" value="1"/>
</dbReference>
<evidence type="ECO:0000313" key="10">
    <source>
        <dbReference type="Proteomes" id="UP000321113"/>
    </source>
</evidence>
<feature type="transmembrane region" description="Helical" evidence="7">
    <location>
        <begin position="192"/>
        <end position="208"/>
    </location>
</feature>
<evidence type="ECO:0000256" key="2">
    <source>
        <dbReference type="ARBA" id="ARBA00007400"/>
    </source>
</evidence>
<evidence type="ECO:0000256" key="3">
    <source>
        <dbReference type="ARBA" id="ARBA00022475"/>
    </source>
</evidence>
<evidence type="ECO:0000313" key="9">
    <source>
        <dbReference type="EMBL" id="GEM77877.1"/>
    </source>
</evidence>
<comment type="caution">
    <text evidence="9">The sequence shown here is derived from an EMBL/GenBank/DDBJ whole genome shotgun (WGS) entry which is preliminary data.</text>
</comment>
<dbReference type="AlphaFoldDB" id="A0A511QL23"/>
<name>A0A511QL23_9VIBR</name>
<dbReference type="EMBL" id="BJXK01000001">
    <property type="protein sequence ID" value="GEM77877.1"/>
    <property type="molecule type" value="Genomic_DNA"/>
</dbReference>
<gene>
    <name evidence="9" type="ORF">VSU01S_01220</name>
</gene>
<feature type="transmembrane region" description="Helical" evidence="7">
    <location>
        <begin position="250"/>
        <end position="268"/>
    </location>
</feature>
<comment type="subcellular location">
    <subcellularLocation>
        <location evidence="1">Cell membrane</location>
        <topology evidence="1">Multi-pass membrane protein</topology>
    </subcellularLocation>
</comment>
<feature type="transmembrane region" description="Helical" evidence="7">
    <location>
        <begin position="45"/>
        <end position="65"/>
    </location>
</feature>
<feature type="transmembrane region" description="Helical" evidence="7">
    <location>
        <begin position="314"/>
        <end position="332"/>
    </location>
</feature>
<dbReference type="RefSeq" id="WP_119008933.1">
    <property type="nucleotide sequence ID" value="NZ_BJXK01000001.1"/>
</dbReference>
<feature type="transmembrane region" description="Helical" evidence="7">
    <location>
        <begin position="280"/>
        <end position="302"/>
    </location>
</feature>
<feature type="transmembrane region" description="Helical" evidence="7">
    <location>
        <begin position="136"/>
        <end position="154"/>
    </location>
</feature>
<comment type="similarity">
    <text evidence="2">Belongs to the acyltransferase 3 family.</text>
</comment>
<accession>A0A511QL23</accession>
<feature type="transmembrane region" description="Helical" evidence="7">
    <location>
        <begin position="12"/>
        <end position="33"/>
    </location>
</feature>
<evidence type="ECO:0000256" key="6">
    <source>
        <dbReference type="ARBA" id="ARBA00023136"/>
    </source>
</evidence>
<keyword evidence="5 7" id="KW-1133">Transmembrane helix</keyword>
<dbReference type="Proteomes" id="UP000321113">
    <property type="component" value="Unassembled WGS sequence"/>
</dbReference>
<evidence type="ECO:0000259" key="8">
    <source>
        <dbReference type="Pfam" id="PF01757"/>
    </source>
</evidence>
<dbReference type="Pfam" id="PF01757">
    <property type="entry name" value="Acyl_transf_3"/>
    <property type="match status" value="1"/>
</dbReference>
<dbReference type="PANTHER" id="PTHR40074:SF2">
    <property type="entry name" value="O-ACETYLTRANSFERASE WECH"/>
    <property type="match status" value="1"/>
</dbReference>
<reference evidence="9 10" key="1">
    <citation type="submission" date="2019-07" db="EMBL/GenBank/DDBJ databases">
        <title>Whole genome shotgun sequence of Vibrio superstes NBRC 103154.</title>
        <authorList>
            <person name="Hosoyama A."/>
            <person name="Uohara A."/>
            <person name="Ohji S."/>
            <person name="Ichikawa N."/>
        </authorList>
    </citation>
    <scope>NUCLEOTIDE SEQUENCE [LARGE SCALE GENOMIC DNA]</scope>
    <source>
        <strain evidence="9 10">NBRC 103154</strain>
    </source>
</reference>
<proteinExistence type="inferred from homology"/>
<evidence type="ECO:0000256" key="5">
    <source>
        <dbReference type="ARBA" id="ARBA00022989"/>
    </source>
</evidence>